<feature type="chain" id="PRO_5003890504" evidence="1">
    <location>
        <begin position="18"/>
        <end position="116"/>
    </location>
</feature>
<gene>
    <name evidence="2" type="ORF">PHACADRAFT_211337</name>
</gene>
<dbReference type="InParanoid" id="K5W3F2"/>
<protein>
    <submittedName>
        <fullName evidence="2">Uncharacterized protein</fullName>
    </submittedName>
</protein>
<reference evidence="2 3" key="1">
    <citation type="journal article" date="2012" name="BMC Genomics">
        <title>Comparative genomics of the white-rot fungi, Phanerochaete carnosa and P. chrysosporium, to elucidate the genetic basis of the distinct wood types they colonize.</title>
        <authorList>
            <person name="Suzuki H."/>
            <person name="MacDonald J."/>
            <person name="Syed K."/>
            <person name="Salamov A."/>
            <person name="Hori C."/>
            <person name="Aerts A."/>
            <person name="Henrissat B."/>
            <person name="Wiebenga A."/>
            <person name="vanKuyk P.A."/>
            <person name="Barry K."/>
            <person name="Lindquist E."/>
            <person name="LaButti K."/>
            <person name="Lapidus A."/>
            <person name="Lucas S."/>
            <person name="Coutinho P."/>
            <person name="Gong Y."/>
            <person name="Samejima M."/>
            <person name="Mahadevan R."/>
            <person name="Abou-Zaid M."/>
            <person name="de Vries R.P."/>
            <person name="Igarashi K."/>
            <person name="Yadav J.S."/>
            <person name="Grigoriev I.V."/>
            <person name="Master E.R."/>
        </authorList>
    </citation>
    <scope>NUCLEOTIDE SEQUENCE [LARGE SCALE GENOMIC DNA]</scope>
    <source>
        <strain evidence="2 3">HHB-10118-sp</strain>
    </source>
</reference>
<keyword evidence="3" id="KW-1185">Reference proteome</keyword>
<feature type="signal peptide" evidence="1">
    <location>
        <begin position="1"/>
        <end position="17"/>
    </location>
</feature>
<keyword evidence="1" id="KW-0732">Signal</keyword>
<organism evidence="2 3">
    <name type="scientific">Phanerochaete carnosa (strain HHB-10118-sp)</name>
    <name type="common">White-rot fungus</name>
    <name type="synonym">Peniophora carnosa</name>
    <dbReference type="NCBI Taxonomy" id="650164"/>
    <lineage>
        <taxon>Eukaryota</taxon>
        <taxon>Fungi</taxon>
        <taxon>Dikarya</taxon>
        <taxon>Basidiomycota</taxon>
        <taxon>Agaricomycotina</taxon>
        <taxon>Agaricomycetes</taxon>
        <taxon>Polyporales</taxon>
        <taxon>Phanerochaetaceae</taxon>
        <taxon>Phanerochaete</taxon>
    </lineage>
</organism>
<dbReference type="Proteomes" id="UP000008370">
    <property type="component" value="Unassembled WGS sequence"/>
</dbReference>
<evidence type="ECO:0000313" key="2">
    <source>
        <dbReference type="EMBL" id="EKM53665.1"/>
    </source>
</evidence>
<dbReference type="EMBL" id="JH930474">
    <property type="protein sequence ID" value="EKM53665.1"/>
    <property type="molecule type" value="Genomic_DNA"/>
</dbReference>
<proteinExistence type="predicted"/>
<evidence type="ECO:0000313" key="3">
    <source>
        <dbReference type="Proteomes" id="UP000008370"/>
    </source>
</evidence>
<dbReference type="OrthoDB" id="10430786at2759"/>
<dbReference type="AlphaFoldDB" id="K5W3F2"/>
<dbReference type="GeneID" id="18913086"/>
<name>K5W3F2_PHACS</name>
<dbReference type="RefSeq" id="XP_007398349.1">
    <property type="nucleotide sequence ID" value="XM_007398287.1"/>
</dbReference>
<sequence>MLLRLAVVLAAATGGLTAKVATATAAAPATSTVVSCFANDCPNVDLKGDGLFSMDWNNDTGVLLCEWRFPLQPIISAEYNIVKHWLLTQGDLSVCPAQALMECTTSTINAPLATAA</sequence>
<dbReference type="KEGG" id="pco:PHACADRAFT_211337"/>
<dbReference type="HOGENOM" id="CLU_2097671_0_0_1"/>
<evidence type="ECO:0000256" key="1">
    <source>
        <dbReference type="SAM" id="SignalP"/>
    </source>
</evidence>
<accession>K5W3F2</accession>